<feature type="binding site" evidence="2">
    <location>
        <begin position="280"/>
        <end position="281"/>
    </location>
    <ligand>
        <name>ATP</name>
        <dbReference type="ChEBI" id="CHEBI:30616"/>
    </ligand>
</feature>
<dbReference type="InterPro" id="IPR036388">
    <property type="entry name" value="WH-like_DNA-bd_sf"/>
</dbReference>
<evidence type="ECO:0000259" key="3">
    <source>
        <dbReference type="PROSITE" id="PS51459"/>
    </source>
</evidence>
<gene>
    <name evidence="4" type="ORF">QRX88_16740</name>
</gene>
<feature type="domain" description="Fido" evidence="3">
    <location>
        <begin position="154"/>
        <end position="302"/>
    </location>
</feature>
<dbReference type="PANTHER" id="PTHR13504">
    <property type="entry name" value="FIDO DOMAIN-CONTAINING PROTEIN DDB_G0283145"/>
    <property type="match status" value="1"/>
</dbReference>
<proteinExistence type="predicted"/>
<accession>A0ABD4ZX67</accession>
<feature type="active site" evidence="1">
    <location>
        <position position="239"/>
    </location>
</feature>
<dbReference type="RefSeq" id="WP_135172193.1">
    <property type="nucleotide sequence ID" value="NZ_CAJSYR010000014.1"/>
</dbReference>
<protein>
    <submittedName>
        <fullName evidence="4">Fic family protein</fullName>
    </submittedName>
</protein>
<evidence type="ECO:0000256" key="1">
    <source>
        <dbReference type="PIRSR" id="PIRSR640198-1"/>
    </source>
</evidence>
<organism evidence="4 5">
    <name type="scientific">Enterococcus gallinarum</name>
    <dbReference type="NCBI Taxonomy" id="1353"/>
    <lineage>
        <taxon>Bacteria</taxon>
        <taxon>Bacillati</taxon>
        <taxon>Bacillota</taxon>
        <taxon>Bacilli</taxon>
        <taxon>Lactobacillales</taxon>
        <taxon>Enterococcaceae</taxon>
        <taxon>Enterococcus</taxon>
    </lineage>
</organism>
<evidence type="ECO:0000313" key="4">
    <source>
        <dbReference type="EMBL" id="MDL4937352.1"/>
    </source>
</evidence>
<dbReference type="InterPro" id="IPR036597">
    <property type="entry name" value="Fido-like_dom_sf"/>
</dbReference>
<dbReference type="PROSITE" id="PS51459">
    <property type="entry name" value="FIDO"/>
    <property type="match status" value="1"/>
</dbReference>
<keyword evidence="2" id="KW-0067">ATP-binding</keyword>
<dbReference type="InterPro" id="IPR003812">
    <property type="entry name" value="Fido"/>
</dbReference>
<dbReference type="SUPFAM" id="SSF46785">
    <property type="entry name" value="Winged helix' DNA-binding domain"/>
    <property type="match status" value="1"/>
</dbReference>
<sequence length="412" mass="47889">MNYQKLRILSYESKFNIVEEYKKRYESYSTIHTGISIFPFINEQKVTSEQYELFYVPLPSMIEKAEKIKYNSEKLRKLSTSNNLPGIAQTKIFLSTMIDEIQSTNETEGIESTKYEIAEAIANRETKNKSSKKRFEGIVNMYLNLNEMKFEYIKTKEDLKNIYVSLFDGESDIDEWPDGEFFRAGQVELKSNEKVVHRGVTSESEVNSAVTDLINFMNRKDLPFIEKCITAHYYLEYIHPFYDGNGRLGRFIMSSYLVRKLDPYSGLSISNAVNTNRAKYYKAFTEVSHPRNKGEMTHFILDLMDLIISGQEMSLLQLEEAEGKIKHVRNYLDSLDDLTDNAINILFTLIQDNLFSMFNNMDDPDISKEKNISRYKLNPILKELEEKGYIEKIKSSPSTHVITKKVIDEVAI</sequence>
<dbReference type="AlphaFoldDB" id="A0ABD4ZX67"/>
<dbReference type="EMBL" id="JASUBT010000016">
    <property type="protein sequence ID" value="MDL4937352.1"/>
    <property type="molecule type" value="Genomic_DNA"/>
</dbReference>
<dbReference type="Pfam" id="PF02661">
    <property type="entry name" value="Fic"/>
    <property type="match status" value="1"/>
</dbReference>
<dbReference type="Gene3D" id="1.10.3290.10">
    <property type="entry name" value="Fido-like domain"/>
    <property type="match status" value="1"/>
</dbReference>
<dbReference type="Proteomes" id="UP001241571">
    <property type="component" value="Unassembled WGS sequence"/>
</dbReference>
<keyword evidence="2" id="KW-0547">Nucleotide-binding</keyword>
<dbReference type="PANTHER" id="PTHR13504:SF40">
    <property type="entry name" value="FIDO DOMAIN-CONTAINING PROTEIN"/>
    <property type="match status" value="1"/>
</dbReference>
<evidence type="ECO:0000313" key="5">
    <source>
        <dbReference type="Proteomes" id="UP001241571"/>
    </source>
</evidence>
<dbReference type="InterPro" id="IPR036390">
    <property type="entry name" value="WH_DNA-bd_sf"/>
</dbReference>
<feature type="binding site" evidence="2">
    <location>
        <begin position="243"/>
        <end position="250"/>
    </location>
    <ligand>
        <name>ATP</name>
        <dbReference type="ChEBI" id="CHEBI:30616"/>
    </ligand>
</feature>
<feature type="binding site" evidence="2">
    <location>
        <position position="292"/>
    </location>
    <ligand>
        <name>ATP</name>
        <dbReference type="ChEBI" id="CHEBI:30616"/>
    </ligand>
</feature>
<dbReference type="SUPFAM" id="SSF140931">
    <property type="entry name" value="Fic-like"/>
    <property type="match status" value="1"/>
</dbReference>
<name>A0ABD4ZX67_ENTGA</name>
<dbReference type="Gene3D" id="1.10.10.10">
    <property type="entry name" value="Winged helix-like DNA-binding domain superfamily/Winged helix DNA-binding domain"/>
    <property type="match status" value="1"/>
</dbReference>
<comment type="caution">
    <text evidence="4">The sequence shown here is derived from an EMBL/GenBank/DDBJ whole genome shotgun (WGS) entry which is preliminary data.</text>
</comment>
<dbReference type="InterPro" id="IPR040198">
    <property type="entry name" value="Fido_containing"/>
</dbReference>
<evidence type="ECO:0000256" key="2">
    <source>
        <dbReference type="PIRSR" id="PIRSR640198-2"/>
    </source>
</evidence>
<reference evidence="4 5" key="1">
    <citation type="submission" date="2023-06" db="EMBL/GenBank/DDBJ databases">
        <title>Acute promotion of culturable opportunistic pathogens and persistent increase of antibiotic resistance following antibiotic exposure in mouse gut microbiota.</title>
        <authorList>
            <person name="Li L."/>
            <person name="Wang B."/>
            <person name="Sun Y."/>
            <person name="Wang M."/>
            <person name="Xu H."/>
        </authorList>
    </citation>
    <scope>NUCLEOTIDE SEQUENCE [LARGE SCALE GENOMIC DNA]</scope>
    <source>
        <strain evidence="4 5">CRI2_2</strain>
    </source>
</reference>